<evidence type="ECO:0000256" key="5">
    <source>
        <dbReference type="ARBA" id="ARBA00022692"/>
    </source>
</evidence>
<gene>
    <name evidence="9" type="ORF">CBLFYP116_02021</name>
</gene>
<dbReference type="GO" id="GO:0009103">
    <property type="term" value="P:lipopolysaccharide biosynthetic process"/>
    <property type="evidence" value="ECO:0007669"/>
    <property type="project" value="UniProtKB-ARBA"/>
</dbReference>
<comment type="subcellular location">
    <subcellularLocation>
        <location evidence="1">Cell membrane</location>
        <topology evidence="1">Multi-pass membrane protein</topology>
    </subcellularLocation>
</comment>
<protein>
    <submittedName>
        <fullName evidence="9">Uncharacterized protein</fullName>
    </submittedName>
</protein>
<proteinExistence type="predicted"/>
<reference evidence="9" key="1">
    <citation type="submission" date="2019-11" db="EMBL/GenBank/DDBJ databases">
        <authorList>
            <person name="Feng L."/>
        </authorList>
    </citation>
    <scope>NUCLEOTIDE SEQUENCE</scope>
    <source>
        <strain evidence="9">CbolteaeLFYP116</strain>
    </source>
</reference>
<dbReference type="AlphaFoldDB" id="A0A6N2U9J3"/>
<keyword evidence="3" id="KW-0328">Glycosyltransferase</keyword>
<feature type="transmembrane region" description="Helical" evidence="8">
    <location>
        <begin position="140"/>
        <end position="158"/>
    </location>
</feature>
<keyword evidence="5 8" id="KW-0812">Transmembrane</keyword>
<evidence type="ECO:0000256" key="1">
    <source>
        <dbReference type="ARBA" id="ARBA00004651"/>
    </source>
</evidence>
<evidence type="ECO:0000256" key="6">
    <source>
        <dbReference type="ARBA" id="ARBA00022989"/>
    </source>
</evidence>
<dbReference type="InterPro" id="IPR050297">
    <property type="entry name" value="LipidA_mod_glycosyltrf_83"/>
</dbReference>
<feature type="transmembrane region" description="Helical" evidence="8">
    <location>
        <begin position="347"/>
        <end position="365"/>
    </location>
</feature>
<dbReference type="EMBL" id="CACRTF010000011">
    <property type="protein sequence ID" value="VYT14097.1"/>
    <property type="molecule type" value="Genomic_DNA"/>
</dbReference>
<dbReference type="PANTHER" id="PTHR33908:SF11">
    <property type="entry name" value="MEMBRANE PROTEIN"/>
    <property type="match status" value="1"/>
</dbReference>
<dbReference type="RefSeq" id="WP_002570755.1">
    <property type="nucleotide sequence ID" value="NZ_JADMVR010000011.1"/>
</dbReference>
<feature type="transmembrane region" description="Helical" evidence="8">
    <location>
        <begin position="14"/>
        <end position="35"/>
    </location>
</feature>
<keyword evidence="2" id="KW-1003">Cell membrane</keyword>
<dbReference type="GO" id="GO:0016763">
    <property type="term" value="F:pentosyltransferase activity"/>
    <property type="evidence" value="ECO:0007669"/>
    <property type="project" value="TreeGrafter"/>
</dbReference>
<evidence type="ECO:0000256" key="8">
    <source>
        <dbReference type="SAM" id="Phobius"/>
    </source>
</evidence>
<dbReference type="PANTHER" id="PTHR33908">
    <property type="entry name" value="MANNOSYLTRANSFERASE YKCB-RELATED"/>
    <property type="match status" value="1"/>
</dbReference>
<feature type="transmembrane region" description="Helical" evidence="8">
    <location>
        <begin position="291"/>
        <end position="311"/>
    </location>
</feature>
<sequence length="488" mass="56392">MELKNIIGKLDSKVLYILGNIINLLTFLGLIYINFSSADIWADEACTIQTVRHGFLSITQLTGIDVHPPLYYYIVKLFCCLVPLSDEIMIGRIVSLLPYVILWFVAAKYVVNKIGGLGIILPVCICQFYPIVSNFNEIRMYSWGMLFVTLAALLGVDISEDSSKSHWAGLIILSLAAAYTHYFALVAVFWVWIICELSNIRSFTFLKKWIIAGCLVFIGYLPWLFVLLRQTQEVFTNYWIKDINFETIKNYFWYIYSTNVPYVAKLSYMFILILLFYHIKKYKNIKIFQAGGYVLLPFIVIFCGVVISKIFRPVFMYRYIVPSLGTMAVGEILLIKNLQEKSKRCEPFLNTAVLVMFVIIVSLNLRQSIIKEKYYGASWNNLISAIEYIKKDRKATFIYIENGQPLVRPFTVLWEDDTHLCENVNMSLYNQRLFGTKAYVGQKVYGPVFIVVNVDNEIRKYEKYLGVLCTSNGDYKVYYDCGGYQNNN</sequence>
<feature type="transmembrane region" description="Helical" evidence="8">
    <location>
        <begin position="170"/>
        <end position="197"/>
    </location>
</feature>
<keyword evidence="4" id="KW-0808">Transferase</keyword>
<evidence type="ECO:0000256" key="3">
    <source>
        <dbReference type="ARBA" id="ARBA00022676"/>
    </source>
</evidence>
<feature type="transmembrane region" description="Helical" evidence="8">
    <location>
        <begin position="209"/>
        <end position="228"/>
    </location>
</feature>
<keyword evidence="7 8" id="KW-0472">Membrane</keyword>
<feature type="transmembrane region" description="Helical" evidence="8">
    <location>
        <begin position="262"/>
        <end position="279"/>
    </location>
</feature>
<keyword evidence="6 8" id="KW-1133">Transmembrane helix</keyword>
<evidence type="ECO:0000256" key="7">
    <source>
        <dbReference type="ARBA" id="ARBA00023136"/>
    </source>
</evidence>
<accession>A0A6N2U9J3</accession>
<organism evidence="9">
    <name type="scientific">Enterocloster bolteae</name>
    <dbReference type="NCBI Taxonomy" id="208479"/>
    <lineage>
        <taxon>Bacteria</taxon>
        <taxon>Bacillati</taxon>
        <taxon>Bacillota</taxon>
        <taxon>Clostridia</taxon>
        <taxon>Lachnospirales</taxon>
        <taxon>Lachnospiraceae</taxon>
        <taxon>Enterocloster</taxon>
    </lineage>
</organism>
<name>A0A6N2U9J3_9FIRM</name>
<feature type="transmembrane region" description="Helical" evidence="8">
    <location>
        <begin position="117"/>
        <end position="133"/>
    </location>
</feature>
<evidence type="ECO:0000256" key="2">
    <source>
        <dbReference type="ARBA" id="ARBA00022475"/>
    </source>
</evidence>
<evidence type="ECO:0000256" key="4">
    <source>
        <dbReference type="ARBA" id="ARBA00022679"/>
    </source>
</evidence>
<feature type="transmembrane region" description="Helical" evidence="8">
    <location>
        <begin position="317"/>
        <end position="335"/>
    </location>
</feature>
<feature type="transmembrane region" description="Helical" evidence="8">
    <location>
        <begin position="93"/>
        <end position="111"/>
    </location>
</feature>
<evidence type="ECO:0000313" key="9">
    <source>
        <dbReference type="EMBL" id="VYT14097.1"/>
    </source>
</evidence>
<dbReference type="GO" id="GO:0005886">
    <property type="term" value="C:plasma membrane"/>
    <property type="evidence" value="ECO:0007669"/>
    <property type="project" value="UniProtKB-SubCell"/>
</dbReference>